<sequence length="895" mass="94324">MGHFIGLFSRFLVIALCAILIYESEVALPTPVGPDSAEFSEIRAFEHIHALSALGPHPVGSAAIVLAKDYIVDFVKKLQVIDDRIEIDVQSASGVWDLWIRDLAVAYTNLTNIIVRYKANSNSTGSVLFNGHYDSTCRVSLGASDDGSAVATMMEMLHVLAHRRPALGHDLVFLFNGAEEFGLMGAHAFVTQHPWAPAVKAFVNLEAMGAGGAELLFRAGPGHHWMADTFARVARRPSAAAVAQDVYALGLIKSNTDHSCITRLRPDLPGLDFAFVARGQVYHTGADTPQAIAPGSIQHQGDNMVPLAIALANSPALDAPSPAQAAQGAVFTDILGRVMISYSTAASLRLDAALWAAWMLLEALAAWRRPTTVSGRGWLRAAWEWALVGAAPGLVLAACLGGAALAAWGLVAPLCPNAPYPHPWLAYILYGAPGLGASLLVVALLVRLLRGASPLWLGRAMRRAALAWIGAAMLAAAWRGMGLGQLLMLLFVAVALAGWLVSLLPVGPSAWAPLLPAVRLLAGLLPGAALLGPLGLRLCGALVPIAGKDPSPGAAARGPLMTALMCAALLGLAALAALPALFAPKQRQQPRPRAAKGPEEPPKVEAAAARGPSAERLLVWALVLGMLFGCGLAWGCAVLPFGRLAPAVVQTFHIWRPQLAPGHPDASLLAIHPRSAGSEGPVLAILGRGEARPCPVPGGMYTWATQGGYCLGGPAPAPERSPSEVTVSLVREPAEGAPYVRVEVRVDPSALSWALTTHRALPSDSAYRVSTAPDRAWRPAPDLGGRFMVTHSGAQGAPVVVEVRLGNGTAAPDQPDGHPDRLPKGWVSAREALPEWVLPGGAGRPEWELFVSWDAPSGPLRARVADWMPAWASTMGDGTFPHTVFEHTRWPWPAL</sequence>
<comment type="function">
    <text evidence="2">May be involved in vacuolar sorting and osmoregulation.</text>
</comment>
<comment type="caution">
    <text evidence="21">The sequence shown here is derived from an EMBL/GenBank/DDBJ whole genome shotgun (WGS) entry which is preliminary data.</text>
</comment>
<dbReference type="PANTHER" id="PTHR12147">
    <property type="entry name" value="METALLOPEPTIDASE M28 FAMILY MEMBER"/>
    <property type="match status" value="1"/>
</dbReference>
<comment type="subcellular location">
    <subcellularLocation>
        <location evidence="3">Vacuole membrane</location>
        <topology evidence="3">Multi-pass membrane protein</topology>
    </subcellularLocation>
</comment>
<feature type="signal peptide" evidence="19">
    <location>
        <begin position="1"/>
        <end position="27"/>
    </location>
</feature>
<evidence type="ECO:0000256" key="18">
    <source>
        <dbReference type="SAM" id="Phobius"/>
    </source>
</evidence>
<evidence type="ECO:0000256" key="7">
    <source>
        <dbReference type="ARBA" id="ARBA00022670"/>
    </source>
</evidence>
<keyword evidence="22" id="KW-1185">Reference proteome</keyword>
<proteinExistence type="inferred from homology"/>
<keyword evidence="10" id="KW-0378">Hydrolase</keyword>
<evidence type="ECO:0000256" key="6">
    <source>
        <dbReference type="ARBA" id="ARBA00022554"/>
    </source>
</evidence>
<feature type="transmembrane region" description="Helical" evidence="18">
    <location>
        <begin position="387"/>
        <end position="412"/>
    </location>
</feature>
<dbReference type="InterPro" id="IPR045175">
    <property type="entry name" value="M28_fam"/>
</dbReference>
<comment type="cofactor">
    <cofactor evidence="1">
        <name>Zn(2+)</name>
        <dbReference type="ChEBI" id="CHEBI:29105"/>
    </cofactor>
</comment>
<protein>
    <recommendedName>
        <fullName evidence="5">Vacuolar membrane protease</fullName>
    </recommendedName>
    <alternativeName>
        <fullName evidence="16">FXNA-related family protease 1</fullName>
    </alternativeName>
</protein>
<evidence type="ECO:0000256" key="3">
    <source>
        <dbReference type="ARBA" id="ARBA00004128"/>
    </source>
</evidence>
<evidence type="ECO:0000259" key="20">
    <source>
        <dbReference type="Pfam" id="PF04389"/>
    </source>
</evidence>
<dbReference type="InterPro" id="IPR048024">
    <property type="entry name" value="Fxna-like_M28_dom"/>
</dbReference>
<evidence type="ECO:0000256" key="1">
    <source>
        <dbReference type="ARBA" id="ARBA00001947"/>
    </source>
</evidence>
<keyword evidence="9" id="KW-0479">Metal-binding</keyword>
<comment type="similarity">
    <text evidence="4">Belongs to the peptidase M28 family.</text>
</comment>
<evidence type="ECO:0000256" key="14">
    <source>
        <dbReference type="ARBA" id="ARBA00023136"/>
    </source>
</evidence>
<organism evidence="21 22">
    <name type="scientific">Paratrimastix pyriformis</name>
    <dbReference type="NCBI Taxonomy" id="342808"/>
    <lineage>
        <taxon>Eukaryota</taxon>
        <taxon>Metamonada</taxon>
        <taxon>Preaxostyla</taxon>
        <taxon>Paratrimastigidae</taxon>
        <taxon>Paratrimastix</taxon>
    </lineage>
</organism>
<feature type="region of interest" description="Disordered" evidence="17">
    <location>
        <begin position="586"/>
        <end position="608"/>
    </location>
</feature>
<evidence type="ECO:0000256" key="10">
    <source>
        <dbReference type="ARBA" id="ARBA00022801"/>
    </source>
</evidence>
<evidence type="ECO:0000256" key="13">
    <source>
        <dbReference type="ARBA" id="ARBA00023049"/>
    </source>
</evidence>
<evidence type="ECO:0000256" key="8">
    <source>
        <dbReference type="ARBA" id="ARBA00022692"/>
    </source>
</evidence>
<keyword evidence="12 18" id="KW-1133">Transmembrane helix</keyword>
<evidence type="ECO:0000256" key="16">
    <source>
        <dbReference type="ARBA" id="ARBA00031512"/>
    </source>
</evidence>
<feature type="transmembrane region" description="Helical" evidence="18">
    <location>
        <begin position="348"/>
        <end position="367"/>
    </location>
</feature>
<feature type="transmembrane region" description="Helical" evidence="18">
    <location>
        <begin position="461"/>
        <end position="480"/>
    </location>
</feature>
<evidence type="ECO:0000313" key="21">
    <source>
        <dbReference type="EMBL" id="KAJ4462416.1"/>
    </source>
</evidence>
<keyword evidence="7" id="KW-0645">Protease</keyword>
<dbReference type="SUPFAM" id="SSF53187">
    <property type="entry name" value="Zn-dependent exopeptidases"/>
    <property type="match status" value="1"/>
</dbReference>
<dbReference type="EMBL" id="JAPMOS010000003">
    <property type="protein sequence ID" value="KAJ4462416.1"/>
    <property type="molecule type" value="Genomic_DNA"/>
</dbReference>
<dbReference type="PANTHER" id="PTHR12147:SF58">
    <property type="entry name" value="VACUOLAR MEMBRANE PROTEASE"/>
    <property type="match status" value="1"/>
</dbReference>
<evidence type="ECO:0000256" key="2">
    <source>
        <dbReference type="ARBA" id="ARBA00003273"/>
    </source>
</evidence>
<dbReference type="CDD" id="cd03875">
    <property type="entry name" value="M28_Fxna_like"/>
    <property type="match status" value="1"/>
</dbReference>
<evidence type="ECO:0000256" key="17">
    <source>
        <dbReference type="SAM" id="MobiDB-lite"/>
    </source>
</evidence>
<gene>
    <name evidence="21" type="ORF">PAPYR_1051</name>
</gene>
<evidence type="ECO:0000256" key="4">
    <source>
        <dbReference type="ARBA" id="ARBA00010918"/>
    </source>
</evidence>
<feature type="transmembrane region" description="Helical" evidence="18">
    <location>
        <begin position="486"/>
        <end position="506"/>
    </location>
</feature>
<keyword evidence="8 18" id="KW-0812">Transmembrane</keyword>
<keyword evidence="13" id="KW-0482">Metalloprotease</keyword>
<accession>A0ABQ8UTE9</accession>
<evidence type="ECO:0000256" key="15">
    <source>
        <dbReference type="ARBA" id="ARBA00023180"/>
    </source>
</evidence>
<feature type="transmembrane region" description="Helical" evidence="18">
    <location>
        <begin position="424"/>
        <end position="449"/>
    </location>
</feature>
<dbReference type="Gene3D" id="3.40.630.10">
    <property type="entry name" value="Zn peptidases"/>
    <property type="match status" value="1"/>
</dbReference>
<dbReference type="Proteomes" id="UP001141327">
    <property type="component" value="Unassembled WGS sequence"/>
</dbReference>
<evidence type="ECO:0000256" key="9">
    <source>
        <dbReference type="ARBA" id="ARBA00022723"/>
    </source>
</evidence>
<evidence type="ECO:0000256" key="12">
    <source>
        <dbReference type="ARBA" id="ARBA00022989"/>
    </source>
</evidence>
<evidence type="ECO:0000313" key="22">
    <source>
        <dbReference type="Proteomes" id="UP001141327"/>
    </source>
</evidence>
<feature type="transmembrane region" description="Helical" evidence="18">
    <location>
        <begin position="558"/>
        <end position="583"/>
    </location>
</feature>
<keyword evidence="19" id="KW-0732">Signal</keyword>
<feature type="transmembrane region" description="Helical" evidence="18">
    <location>
        <begin position="617"/>
        <end position="641"/>
    </location>
</feature>
<feature type="domain" description="Peptidase M28" evidence="20">
    <location>
        <begin position="112"/>
        <end position="306"/>
    </location>
</feature>
<evidence type="ECO:0000256" key="11">
    <source>
        <dbReference type="ARBA" id="ARBA00022833"/>
    </source>
</evidence>
<reference evidence="21" key="1">
    <citation type="journal article" date="2022" name="bioRxiv">
        <title>Genomics of Preaxostyla Flagellates Illuminates Evolutionary Transitions and the Path Towards Mitochondrial Loss.</title>
        <authorList>
            <person name="Novak L.V.F."/>
            <person name="Treitli S.C."/>
            <person name="Pyrih J."/>
            <person name="Halakuc P."/>
            <person name="Pipaliya S.V."/>
            <person name="Vacek V."/>
            <person name="Brzon O."/>
            <person name="Soukal P."/>
            <person name="Eme L."/>
            <person name="Dacks J.B."/>
            <person name="Karnkowska A."/>
            <person name="Elias M."/>
            <person name="Hampl V."/>
        </authorList>
    </citation>
    <scope>NUCLEOTIDE SEQUENCE</scope>
    <source>
        <strain evidence="21">RCP-MX</strain>
    </source>
</reference>
<keyword evidence="6" id="KW-0926">Vacuole</keyword>
<feature type="chain" id="PRO_5047483486" description="Vacuolar membrane protease" evidence="19">
    <location>
        <begin position="28"/>
        <end position="895"/>
    </location>
</feature>
<keyword evidence="14 18" id="KW-0472">Membrane</keyword>
<name>A0ABQ8UTE9_9EUKA</name>
<dbReference type="InterPro" id="IPR007484">
    <property type="entry name" value="Peptidase_M28"/>
</dbReference>
<feature type="transmembrane region" description="Helical" evidence="18">
    <location>
        <begin position="518"/>
        <end position="546"/>
    </location>
</feature>
<keyword evidence="15" id="KW-0325">Glycoprotein</keyword>
<evidence type="ECO:0000256" key="5">
    <source>
        <dbReference type="ARBA" id="ARBA00017435"/>
    </source>
</evidence>
<evidence type="ECO:0000256" key="19">
    <source>
        <dbReference type="SAM" id="SignalP"/>
    </source>
</evidence>
<keyword evidence="11" id="KW-0862">Zinc</keyword>
<dbReference type="Pfam" id="PF04389">
    <property type="entry name" value="Peptidase_M28"/>
    <property type="match status" value="1"/>
</dbReference>